<gene>
    <name evidence="2" type="ORF">TRFO_31331</name>
</gene>
<keyword evidence="1" id="KW-1133">Transmembrane helix</keyword>
<reference evidence="2" key="1">
    <citation type="submission" date="2016-10" db="EMBL/GenBank/DDBJ databases">
        <authorList>
            <person name="Benchimol M."/>
            <person name="Almeida L.G."/>
            <person name="Vasconcelos A.T."/>
            <person name="Perreira-Neves A."/>
            <person name="Rosa I.A."/>
            <person name="Tasca T."/>
            <person name="Bogo M.R."/>
            <person name="de Souza W."/>
        </authorList>
    </citation>
    <scope>NUCLEOTIDE SEQUENCE [LARGE SCALE GENOMIC DNA]</scope>
    <source>
        <strain evidence="2">K</strain>
    </source>
</reference>
<dbReference type="GeneID" id="94842579"/>
<feature type="transmembrane region" description="Helical" evidence="1">
    <location>
        <begin position="258"/>
        <end position="282"/>
    </location>
</feature>
<sequence>MALANETDVVKEFTEYLQQFSLVNYAYMSVFFILASIYITLTFKSLKNLKFLDPIAYNAQIAYISAVCVKGASYMTCSILFIIPQFPKTNQTYYYHIWKRWNVLAMGTPGYVSAAAYCCIFFSWCNICITYLSKNSKSFYEKSGTFIKVLLVIIFILFISSTSVVVIANVEVSNNAHYFEAGVATFRDFCIGFCFLVYMIHVLQQFRESGNMRKSSPEFRLFVMCVTLILVLFIRTASIVFYTFHYSGQIHEFSLERLIMFAIEQFITELFPFTTIAAVRLFSIDEYSFTPIEYEDVF</sequence>
<feature type="transmembrane region" description="Helical" evidence="1">
    <location>
        <begin position="176"/>
        <end position="200"/>
    </location>
</feature>
<feature type="transmembrane region" description="Helical" evidence="1">
    <location>
        <begin position="145"/>
        <end position="170"/>
    </location>
</feature>
<dbReference type="Proteomes" id="UP000179807">
    <property type="component" value="Unassembled WGS sequence"/>
</dbReference>
<accession>A0A1J4JRI1</accession>
<dbReference type="EMBL" id="MLAK01000897">
    <property type="protein sequence ID" value="OHT01721.1"/>
    <property type="molecule type" value="Genomic_DNA"/>
</dbReference>
<feature type="transmembrane region" description="Helical" evidence="1">
    <location>
        <begin position="61"/>
        <end position="83"/>
    </location>
</feature>
<protein>
    <recommendedName>
        <fullName evidence="4">THH1/TOM1/TOM3 domain-containing protein</fullName>
    </recommendedName>
</protein>
<evidence type="ECO:0000313" key="3">
    <source>
        <dbReference type="Proteomes" id="UP000179807"/>
    </source>
</evidence>
<keyword evidence="1" id="KW-0472">Membrane</keyword>
<proteinExistence type="predicted"/>
<feature type="transmembrane region" description="Helical" evidence="1">
    <location>
        <begin position="221"/>
        <end position="246"/>
    </location>
</feature>
<evidence type="ECO:0000256" key="1">
    <source>
        <dbReference type="SAM" id="Phobius"/>
    </source>
</evidence>
<feature type="transmembrane region" description="Helical" evidence="1">
    <location>
        <begin position="111"/>
        <end position="133"/>
    </location>
</feature>
<evidence type="ECO:0000313" key="2">
    <source>
        <dbReference type="EMBL" id="OHT01721.1"/>
    </source>
</evidence>
<dbReference type="VEuPathDB" id="TrichDB:TRFO_31331"/>
<dbReference type="RefSeq" id="XP_068354857.1">
    <property type="nucleotide sequence ID" value="XM_068507875.1"/>
</dbReference>
<dbReference type="AlphaFoldDB" id="A0A1J4JRI1"/>
<keyword evidence="1" id="KW-0812">Transmembrane</keyword>
<comment type="caution">
    <text evidence="2">The sequence shown here is derived from an EMBL/GenBank/DDBJ whole genome shotgun (WGS) entry which is preliminary data.</text>
</comment>
<dbReference type="OrthoDB" id="10631120at2759"/>
<evidence type="ECO:0008006" key="4">
    <source>
        <dbReference type="Google" id="ProtNLM"/>
    </source>
</evidence>
<organism evidence="2 3">
    <name type="scientific">Tritrichomonas foetus</name>
    <dbReference type="NCBI Taxonomy" id="1144522"/>
    <lineage>
        <taxon>Eukaryota</taxon>
        <taxon>Metamonada</taxon>
        <taxon>Parabasalia</taxon>
        <taxon>Tritrichomonadida</taxon>
        <taxon>Tritrichomonadidae</taxon>
        <taxon>Tritrichomonas</taxon>
    </lineage>
</organism>
<keyword evidence="3" id="KW-1185">Reference proteome</keyword>
<feature type="transmembrane region" description="Helical" evidence="1">
    <location>
        <begin position="22"/>
        <end position="41"/>
    </location>
</feature>
<name>A0A1J4JRI1_9EUKA</name>